<dbReference type="GeneID" id="63819207"/>
<proteinExistence type="predicted"/>
<organism evidence="1 2">
    <name type="scientific">Laetiporus sulphureus 93-53</name>
    <dbReference type="NCBI Taxonomy" id="1314785"/>
    <lineage>
        <taxon>Eukaryota</taxon>
        <taxon>Fungi</taxon>
        <taxon>Dikarya</taxon>
        <taxon>Basidiomycota</taxon>
        <taxon>Agaricomycotina</taxon>
        <taxon>Agaricomycetes</taxon>
        <taxon>Polyporales</taxon>
        <taxon>Laetiporus</taxon>
    </lineage>
</organism>
<gene>
    <name evidence="1" type="ORF">LAESUDRAFT_363278</name>
</gene>
<dbReference type="OrthoDB" id="10260614at2759"/>
<dbReference type="InParanoid" id="A0A165H014"/>
<evidence type="ECO:0000313" key="2">
    <source>
        <dbReference type="Proteomes" id="UP000076871"/>
    </source>
</evidence>
<protein>
    <submittedName>
        <fullName evidence="1">Uncharacterized protein</fullName>
    </submittedName>
</protein>
<dbReference type="AlphaFoldDB" id="A0A165H014"/>
<keyword evidence="2" id="KW-1185">Reference proteome</keyword>
<dbReference type="Proteomes" id="UP000076871">
    <property type="component" value="Unassembled WGS sequence"/>
</dbReference>
<evidence type="ECO:0000313" key="1">
    <source>
        <dbReference type="EMBL" id="KZT11061.1"/>
    </source>
</evidence>
<sequence>MAGDFKAVMTWTCTQSAQPILDTSEVRRRCWGIGMVNGSIYLATERRLVQVVRMSGWCVIAHHTNDDVLASIFLSNNLQLLLALLDRDLAHSAPLLVQLVQLLLRPHIAPILF</sequence>
<dbReference type="EMBL" id="KV427608">
    <property type="protein sequence ID" value="KZT11061.1"/>
    <property type="molecule type" value="Genomic_DNA"/>
</dbReference>
<name>A0A165H014_9APHY</name>
<reference evidence="1 2" key="1">
    <citation type="journal article" date="2016" name="Mol. Biol. Evol.">
        <title>Comparative Genomics of Early-Diverging Mushroom-Forming Fungi Provides Insights into the Origins of Lignocellulose Decay Capabilities.</title>
        <authorList>
            <person name="Nagy L.G."/>
            <person name="Riley R."/>
            <person name="Tritt A."/>
            <person name="Adam C."/>
            <person name="Daum C."/>
            <person name="Floudas D."/>
            <person name="Sun H."/>
            <person name="Yadav J.S."/>
            <person name="Pangilinan J."/>
            <person name="Larsson K.H."/>
            <person name="Matsuura K."/>
            <person name="Barry K."/>
            <person name="Labutti K."/>
            <person name="Kuo R."/>
            <person name="Ohm R.A."/>
            <person name="Bhattacharya S.S."/>
            <person name="Shirouzu T."/>
            <person name="Yoshinaga Y."/>
            <person name="Martin F.M."/>
            <person name="Grigoriev I.V."/>
            <person name="Hibbett D.S."/>
        </authorList>
    </citation>
    <scope>NUCLEOTIDE SEQUENCE [LARGE SCALE GENOMIC DNA]</scope>
    <source>
        <strain evidence="1 2">93-53</strain>
    </source>
</reference>
<dbReference type="RefSeq" id="XP_040768801.1">
    <property type="nucleotide sequence ID" value="XM_040902176.1"/>
</dbReference>
<accession>A0A165H014</accession>